<accession>A0AAF0ZYA2</accession>
<organism evidence="1 2">
    <name type="scientific">Solanum verrucosum</name>
    <dbReference type="NCBI Taxonomy" id="315347"/>
    <lineage>
        <taxon>Eukaryota</taxon>
        <taxon>Viridiplantae</taxon>
        <taxon>Streptophyta</taxon>
        <taxon>Embryophyta</taxon>
        <taxon>Tracheophyta</taxon>
        <taxon>Spermatophyta</taxon>
        <taxon>Magnoliopsida</taxon>
        <taxon>eudicotyledons</taxon>
        <taxon>Gunneridae</taxon>
        <taxon>Pentapetalae</taxon>
        <taxon>asterids</taxon>
        <taxon>lamiids</taxon>
        <taxon>Solanales</taxon>
        <taxon>Solanaceae</taxon>
        <taxon>Solanoideae</taxon>
        <taxon>Solaneae</taxon>
        <taxon>Solanum</taxon>
    </lineage>
</organism>
<dbReference type="EMBL" id="CP133622">
    <property type="protein sequence ID" value="WMV53735.1"/>
    <property type="molecule type" value="Genomic_DNA"/>
</dbReference>
<evidence type="ECO:0000313" key="1">
    <source>
        <dbReference type="EMBL" id="WMV53735.1"/>
    </source>
</evidence>
<proteinExistence type="predicted"/>
<evidence type="ECO:0000313" key="2">
    <source>
        <dbReference type="Proteomes" id="UP001234989"/>
    </source>
</evidence>
<sequence>MPRNMKYALACWNRDGNQSGHGERWKIVPSYIWWTIQKKRNQRCFEGISTSNIDLEAKCLLNIFSWSMQAPVTSCEHIFDGVFSLVVVLQR</sequence>
<name>A0AAF0ZYA2_SOLVR</name>
<dbReference type="Proteomes" id="UP001234989">
    <property type="component" value="Chromosome 11"/>
</dbReference>
<dbReference type="AlphaFoldDB" id="A0AAF0ZYA2"/>
<gene>
    <name evidence="1" type="ORF">MTR67_047120</name>
</gene>
<reference evidence="1" key="1">
    <citation type="submission" date="2023-08" db="EMBL/GenBank/DDBJ databases">
        <title>A de novo genome assembly of Solanum verrucosum Schlechtendal, a Mexican diploid species geographically isolated from the other diploid A-genome species in potato relatives.</title>
        <authorList>
            <person name="Hosaka K."/>
        </authorList>
    </citation>
    <scope>NUCLEOTIDE SEQUENCE</scope>
    <source>
        <tissue evidence="1">Young leaves</tissue>
    </source>
</reference>
<protein>
    <submittedName>
        <fullName evidence="1">Uncharacterized protein</fullName>
    </submittedName>
</protein>
<keyword evidence="2" id="KW-1185">Reference proteome</keyword>